<sequence>MDRTKTDSELQQEQSDELFARQLHEQLCNSDSVEHAVPPQRGTSKAVQEAADADFARQLQEEIYRQEAAVSTDNPRQTEDNRITVECPTCTFINYMKPSSSSKHWRCAQCHGPLKENASHPGHISHRDLVECRVCHCLNKLPSKKSDAILCGACYQELGSTPNTASTVEREESQRTVQLRCGQCSVINAVTVGVDVKKLEFLCGGCGVLNTMTLE</sequence>
<dbReference type="VEuPathDB" id="TriTrypDB:LtaPh_2207500"/>
<dbReference type="OrthoDB" id="276203at2759"/>
<gene>
    <name evidence="1" type="ORF">LtaPh_2207500</name>
</gene>
<name>A0A640KGV6_LEITA</name>
<evidence type="ECO:0000313" key="2">
    <source>
        <dbReference type="Proteomes" id="UP000419144"/>
    </source>
</evidence>
<reference evidence="1" key="1">
    <citation type="submission" date="2019-11" db="EMBL/GenBank/DDBJ databases">
        <title>Leishmania tarentolae CDS.</title>
        <authorList>
            <person name="Goto Y."/>
            <person name="Yamagishi J."/>
        </authorList>
    </citation>
    <scope>NUCLEOTIDE SEQUENCE [LARGE SCALE GENOMIC DNA]</scope>
    <source>
        <strain evidence="1">Parrot Tar II</strain>
    </source>
</reference>
<keyword evidence="2" id="KW-1185">Reference proteome</keyword>
<organism evidence="1 2">
    <name type="scientific">Leishmania tarentolae</name>
    <name type="common">Sauroleishmania tarentolae</name>
    <dbReference type="NCBI Taxonomy" id="5689"/>
    <lineage>
        <taxon>Eukaryota</taxon>
        <taxon>Discoba</taxon>
        <taxon>Euglenozoa</taxon>
        <taxon>Kinetoplastea</taxon>
        <taxon>Metakinetoplastina</taxon>
        <taxon>Trypanosomatida</taxon>
        <taxon>Trypanosomatidae</taxon>
        <taxon>Leishmaniinae</taxon>
        <taxon>Leishmania</taxon>
        <taxon>lizard Leishmania</taxon>
    </lineage>
</organism>
<dbReference type="AlphaFoldDB" id="A0A640KGV6"/>
<dbReference type="Proteomes" id="UP000419144">
    <property type="component" value="Unassembled WGS sequence"/>
</dbReference>
<dbReference type="EMBL" id="BLBS01000029">
    <property type="protein sequence ID" value="GET88548.1"/>
    <property type="molecule type" value="Genomic_DNA"/>
</dbReference>
<proteinExistence type="predicted"/>
<comment type="caution">
    <text evidence="1">The sequence shown here is derived from an EMBL/GenBank/DDBJ whole genome shotgun (WGS) entry which is preliminary data.</text>
</comment>
<evidence type="ECO:0000313" key="1">
    <source>
        <dbReference type="EMBL" id="GET88548.1"/>
    </source>
</evidence>
<protein>
    <submittedName>
        <fullName evidence="1">Uncharacterized protein</fullName>
    </submittedName>
</protein>
<accession>A0A640KGV6</accession>